<sequence length="232" mass="27445">MNTSEILTEFIEDTGKTVSDRTLNKYKDAIDLFALFLRDTKYDENEDLEYDVKEEQKRVLAALDFDFSEVTSEAIEQFLGYFLIRKVMDTISFKDDVSKRMHKFVKWAYQKGYMSKENYEDCEPMVKRLKTDVRLAEELFFVLADYVDEDQPENCEEESYEDYFQIKKVTPGKLYLESIYPFGDELDEEIIVKVPEKISSMCKADWQIYMEIAKCGPEWKILMSGSVYPIPY</sequence>
<evidence type="ECO:0000256" key="1">
    <source>
        <dbReference type="ARBA" id="ARBA00023125"/>
    </source>
</evidence>
<evidence type="ECO:0000313" key="3">
    <source>
        <dbReference type="Proteomes" id="UP001056766"/>
    </source>
</evidence>
<dbReference type="EMBL" id="JAGSOI010000001">
    <property type="protein sequence ID" value="MCM1985485.1"/>
    <property type="molecule type" value="Genomic_DNA"/>
</dbReference>
<protein>
    <recommendedName>
        <fullName evidence="4">Core-binding (CB) domain-containing protein</fullName>
    </recommendedName>
</protein>
<accession>A0A9E4ZBD7</accession>
<gene>
    <name evidence="2" type="ORF">KDK67_00390</name>
</gene>
<keyword evidence="3" id="KW-1185">Reference proteome</keyword>
<evidence type="ECO:0000313" key="2">
    <source>
        <dbReference type="EMBL" id="MCM1985485.1"/>
    </source>
</evidence>
<evidence type="ECO:0008006" key="4">
    <source>
        <dbReference type="Google" id="ProtNLM"/>
    </source>
</evidence>
<organism evidence="2 3">
    <name type="scientific">Methanococcoides seepicolus</name>
    <dbReference type="NCBI Taxonomy" id="2828780"/>
    <lineage>
        <taxon>Archaea</taxon>
        <taxon>Methanobacteriati</taxon>
        <taxon>Methanobacteriota</taxon>
        <taxon>Stenosarchaea group</taxon>
        <taxon>Methanomicrobia</taxon>
        <taxon>Methanosarcinales</taxon>
        <taxon>Methanosarcinaceae</taxon>
        <taxon>Methanococcoides</taxon>
    </lineage>
</organism>
<dbReference type="GO" id="GO:0003677">
    <property type="term" value="F:DNA binding"/>
    <property type="evidence" value="ECO:0007669"/>
    <property type="project" value="UniProtKB-KW"/>
</dbReference>
<reference evidence="2" key="2">
    <citation type="submission" date="2021-04" db="EMBL/GenBank/DDBJ databases">
        <authorList>
            <person name="Dong X."/>
        </authorList>
    </citation>
    <scope>NUCLEOTIDE SEQUENCE</scope>
    <source>
        <strain evidence="2">LLY</strain>
    </source>
</reference>
<name>A0A9E4ZBD7_9EURY</name>
<dbReference type="Gene3D" id="1.10.150.130">
    <property type="match status" value="1"/>
</dbReference>
<dbReference type="AlphaFoldDB" id="A0A9E4ZBD7"/>
<keyword evidence="1" id="KW-0238">DNA-binding</keyword>
<comment type="caution">
    <text evidence="2">The sequence shown here is derived from an EMBL/GenBank/DDBJ whole genome shotgun (WGS) entry which is preliminary data.</text>
</comment>
<dbReference type="InterPro" id="IPR010998">
    <property type="entry name" value="Integrase_recombinase_N"/>
</dbReference>
<proteinExistence type="predicted"/>
<dbReference type="Proteomes" id="UP001056766">
    <property type="component" value="Unassembled WGS sequence"/>
</dbReference>
<reference evidence="2" key="1">
    <citation type="journal article" date="2021" name="mSystems">
        <title>Bacteria and Archaea Synergistically Convert Glycine Betaine to Biogenic Methane in the Formosa Cold Seep of the South China Sea.</title>
        <authorList>
            <person name="Li L."/>
            <person name="Zhang W."/>
            <person name="Zhang S."/>
            <person name="Song L."/>
            <person name="Sun Q."/>
            <person name="Zhang H."/>
            <person name="Xiang H."/>
            <person name="Dong X."/>
        </authorList>
    </citation>
    <scope>NUCLEOTIDE SEQUENCE</scope>
    <source>
        <strain evidence="2">LLY</strain>
    </source>
</reference>
<dbReference type="RefSeq" id="WP_250866859.1">
    <property type="nucleotide sequence ID" value="NZ_JAGSOI010000001.1"/>
</dbReference>